<dbReference type="InterPro" id="IPR026960">
    <property type="entry name" value="RVT-Znf"/>
</dbReference>
<accession>A0A3P6AAR3</accession>
<evidence type="ECO:0000313" key="3">
    <source>
        <dbReference type="EMBL" id="VDC84423.1"/>
    </source>
</evidence>
<dbReference type="Pfam" id="PF13966">
    <property type="entry name" value="zf-RVT"/>
    <property type="match status" value="1"/>
</dbReference>
<feature type="non-terminal residue" evidence="3">
    <location>
        <position position="48"/>
    </location>
</feature>
<gene>
    <name evidence="3" type="ORF">BRAA03T15641Z</name>
    <name evidence="2" type="ORF">BRAPAZ1V2_A03P67870.2</name>
</gene>
<dbReference type="Gramene" id="A03p67870.2_BraZ1">
    <property type="protein sequence ID" value="A03p67870.2_BraZ1.CDS.1"/>
    <property type="gene ID" value="A03g67870.2_BraZ1"/>
</dbReference>
<reference evidence="3" key="1">
    <citation type="submission" date="2018-11" db="EMBL/GenBank/DDBJ databases">
        <authorList>
            <consortium name="Genoscope - CEA"/>
            <person name="William W."/>
        </authorList>
    </citation>
    <scope>NUCLEOTIDE SEQUENCE</scope>
</reference>
<proteinExistence type="predicted"/>
<organism evidence="3">
    <name type="scientific">Brassica campestris</name>
    <name type="common">Field mustard</name>
    <dbReference type="NCBI Taxonomy" id="3711"/>
    <lineage>
        <taxon>Eukaryota</taxon>
        <taxon>Viridiplantae</taxon>
        <taxon>Streptophyta</taxon>
        <taxon>Embryophyta</taxon>
        <taxon>Tracheophyta</taxon>
        <taxon>Spermatophyta</taxon>
        <taxon>Magnoliopsida</taxon>
        <taxon>eudicotyledons</taxon>
        <taxon>Gunneridae</taxon>
        <taxon>Pentapetalae</taxon>
        <taxon>rosids</taxon>
        <taxon>malvids</taxon>
        <taxon>Brassicales</taxon>
        <taxon>Brassicaceae</taxon>
        <taxon>Brassiceae</taxon>
        <taxon>Brassica</taxon>
    </lineage>
</organism>
<protein>
    <recommendedName>
        <fullName evidence="1">Reverse transcriptase zinc-binding domain-containing protein</fullName>
    </recommendedName>
</protein>
<dbReference type="Proteomes" id="UP000694005">
    <property type="component" value="Chromosome A03"/>
</dbReference>
<evidence type="ECO:0000313" key="2">
    <source>
        <dbReference type="EMBL" id="CAG7885444.1"/>
    </source>
</evidence>
<dbReference type="EMBL" id="LS974619">
    <property type="protein sequence ID" value="CAG7885444.1"/>
    <property type="molecule type" value="Genomic_DNA"/>
</dbReference>
<name>A0A3P6AAR3_BRACM</name>
<evidence type="ECO:0000259" key="1">
    <source>
        <dbReference type="Pfam" id="PF13966"/>
    </source>
</evidence>
<dbReference type="AlphaFoldDB" id="A0A3P6AAR3"/>
<sequence>MGITTFSTGIVYKEIKHHNPVVDWSKTVWCSRGTPKHSFLAWLVLINR</sequence>
<feature type="domain" description="Reverse transcriptase zinc-binding" evidence="1">
    <location>
        <begin position="6"/>
        <end position="48"/>
    </location>
</feature>
<dbReference type="EMBL" id="LR031572">
    <property type="protein sequence ID" value="VDC84423.1"/>
    <property type="molecule type" value="Genomic_DNA"/>
</dbReference>